<feature type="domain" description="NodB homology" evidence="3">
    <location>
        <begin position="87"/>
        <end position="281"/>
    </location>
</feature>
<name>A0ABV1MS97_9BACI</name>
<evidence type="ECO:0000313" key="5">
    <source>
        <dbReference type="Proteomes" id="UP001478862"/>
    </source>
</evidence>
<evidence type="ECO:0000313" key="4">
    <source>
        <dbReference type="EMBL" id="MEQ6355388.1"/>
    </source>
</evidence>
<dbReference type="InterPro" id="IPR011330">
    <property type="entry name" value="Glyco_hydro/deAcase_b/a-brl"/>
</dbReference>
<evidence type="ECO:0000259" key="3">
    <source>
        <dbReference type="PROSITE" id="PS51677"/>
    </source>
</evidence>
<dbReference type="GO" id="GO:0016787">
    <property type="term" value="F:hydrolase activity"/>
    <property type="evidence" value="ECO:0007669"/>
    <property type="project" value="UniProtKB-KW"/>
</dbReference>
<evidence type="ECO:0000256" key="2">
    <source>
        <dbReference type="ARBA" id="ARBA00022729"/>
    </source>
</evidence>
<gene>
    <name evidence="4" type="ORF">ABNX05_12225</name>
</gene>
<dbReference type="RefSeq" id="WP_349660004.1">
    <property type="nucleotide sequence ID" value="NZ_JBEGDG010000008.1"/>
</dbReference>
<dbReference type="PROSITE" id="PS51677">
    <property type="entry name" value="NODB"/>
    <property type="match status" value="1"/>
</dbReference>
<dbReference type="InterPro" id="IPR002509">
    <property type="entry name" value="NODB_dom"/>
</dbReference>
<sequence length="281" mass="32304">MKRLIIFLVIVAYSILLIKPFPIYGYENKKIPVLMYHHLDKHINNNTIISPENFEKQIKTLKENGYNSITAQELYDYLYGKTELPKNPVLITFDDGYLSNYEKAYPILKKYKMHAEIFVITSHILEKSGKNVDPNEISKMNWDQLKEMKDYITIQSHTWNSHNKLQSFSGGMKGAIYGRSYINGKLEKQEDYEKRVKKDFIHSRKIIKEKLGYEPIALSYPFGTNSEDAMKLAKDAGFKMAFVIKNKGVTIGDNVFALSRITVNGNDTGAKLIKKLKNGGT</sequence>
<protein>
    <submittedName>
        <fullName evidence="4">Polysaccharide deacetylase family protein</fullName>
        <ecNumber evidence="4">3.-.-.-</ecNumber>
    </submittedName>
</protein>
<dbReference type="Proteomes" id="UP001478862">
    <property type="component" value="Unassembled WGS sequence"/>
</dbReference>
<reference evidence="4 5" key="1">
    <citation type="submission" date="2024-06" db="EMBL/GenBank/DDBJ databases">
        <title>Lysinibacillus zambalefons sp. nov., a Novel Firmicute Isolated from the Poon Bato Zambales Hyperalkaline Spring.</title>
        <authorList>
            <person name="Aja J.A."/>
            <person name="Lazaro J.E.H."/>
            <person name="Llorin L.D."/>
            <person name="Lim K.R."/>
            <person name="Teodosio J."/>
            <person name="Dalisay D.S."/>
        </authorList>
    </citation>
    <scope>NUCLEOTIDE SEQUENCE [LARGE SCALE GENOMIC DNA]</scope>
    <source>
        <strain evidence="4 5">M3</strain>
    </source>
</reference>
<evidence type="ECO:0000256" key="1">
    <source>
        <dbReference type="ARBA" id="ARBA00004613"/>
    </source>
</evidence>
<dbReference type="SUPFAM" id="SSF88713">
    <property type="entry name" value="Glycoside hydrolase/deacetylase"/>
    <property type="match status" value="1"/>
</dbReference>
<dbReference type="EMBL" id="JBEGDG010000008">
    <property type="protein sequence ID" value="MEQ6355388.1"/>
    <property type="molecule type" value="Genomic_DNA"/>
</dbReference>
<dbReference type="CDD" id="cd10969">
    <property type="entry name" value="CE4_Ecf1_like_5s"/>
    <property type="match status" value="1"/>
</dbReference>
<keyword evidence="2" id="KW-0732">Signal</keyword>
<dbReference type="PANTHER" id="PTHR34216:SF3">
    <property type="entry name" value="POLY-BETA-1,6-N-ACETYL-D-GLUCOSAMINE N-DEACETYLASE"/>
    <property type="match status" value="1"/>
</dbReference>
<comment type="subcellular location">
    <subcellularLocation>
        <location evidence="1">Secreted</location>
    </subcellularLocation>
</comment>
<comment type="caution">
    <text evidence="4">The sequence shown here is derived from an EMBL/GenBank/DDBJ whole genome shotgun (WGS) entry which is preliminary data.</text>
</comment>
<dbReference type="EC" id="3.-.-.-" evidence="4"/>
<dbReference type="PANTHER" id="PTHR34216">
    <property type="match status" value="1"/>
</dbReference>
<organism evidence="4 5">
    <name type="scientific">Lysinibacillus zambalensis</name>
    <dbReference type="NCBI Taxonomy" id="3160866"/>
    <lineage>
        <taxon>Bacteria</taxon>
        <taxon>Bacillati</taxon>
        <taxon>Bacillota</taxon>
        <taxon>Bacilli</taxon>
        <taxon>Bacillales</taxon>
        <taxon>Bacillaceae</taxon>
        <taxon>Lysinibacillus</taxon>
    </lineage>
</organism>
<dbReference type="Gene3D" id="3.20.20.370">
    <property type="entry name" value="Glycoside hydrolase/deacetylase"/>
    <property type="match status" value="1"/>
</dbReference>
<accession>A0ABV1MS97</accession>
<keyword evidence="4" id="KW-0378">Hydrolase</keyword>
<dbReference type="InterPro" id="IPR051398">
    <property type="entry name" value="Polysacch_Deacetylase"/>
</dbReference>
<keyword evidence="5" id="KW-1185">Reference proteome</keyword>
<dbReference type="Pfam" id="PF01522">
    <property type="entry name" value="Polysacc_deac_1"/>
    <property type="match status" value="1"/>
</dbReference>
<proteinExistence type="predicted"/>